<reference evidence="1 2" key="1">
    <citation type="submission" date="2014-06" db="EMBL/GenBank/DDBJ databases">
        <authorList>
            <person name="Swart Estienne"/>
        </authorList>
    </citation>
    <scope>NUCLEOTIDE SEQUENCE [LARGE SCALE GENOMIC DNA]</scope>
    <source>
        <strain evidence="1 2">130c</strain>
    </source>
</reference>
<evidence type="ECO:0000313" key="1">
    <source>
        <dbReference type="EMBL" id="CDW91255.1"/>
    </source>
</evidence>
<dbReference type="InParanoid" id="A0A078B9P6"/>
<protein>
    <submittedName>
        <fullName evidence="1">Uncharacterized protein</fullName>
    </submittedName>
</protein>
<name>A0A078B9P6_STYLE</name>
<keyword evidence="2" id="KW-1185">Reference proteome</keyword>
<proteinExistence type="predicted"/>
<dbReference type="EMBL" id="CCKQ01019238">
    <property type="protein sequence ID" value="CDW91255.1"/>
    <property type="molecule type" value="Genomic_DNA"/>
</dbReference>
<dbReference type="AlphaFoldDB" id="A0A078B9P6"/>
<dbReference type="OrthoDB" id="295553at2759"/>
<evidence type="ECO:0000313" key="2">
    <source>
        <dbReference type="Proteomes" id="UP000039865"/>
    </source>
</evidence>
<sequence>MNSYSIRPLKVFTMDYDQANVNSSVAYNRMPQTYLLKRIRKRKPYHYINSGIRRYLLYLVKDLNFSIKDAASTLNINYSTAKTIIQVYKKTGRIDKVDKHLEIQHQLHYANQQLSLEISEMFNPHYKMQDMKKYYHMPEADRIGDNYGNSQQMPLINDNKNIDYHNYLNNNDHLNHSMNQEPIKQSYTSSNQQSSSLSLTNAMFQQLPRRDVVDLNQMICPYEATNDDTQEEIQSSFFERTINDDLKEQGQMRIFFNFKAYSE</sequence>
<accession>A0A078B9P6</accession>
<gene>
    <name evidence="1" type="primary">Contig11434.g12236</name>
    <name evidence="1" type="ORF">STYLEM_20408</name>
</gene>
<organism evidence="1 2">
    <name type="scientific">Stylonychia lemnae</name>
    <name type="common">Ciliate</name>
    <dbReference type="NCBI Taxonomy" id="5949"/>
    <lineage>
        <taxon>Eukaryota</taxon>
        <taxon>Sar</taxon>
        <taxon>Alveolata</taxon>
        <taxon>Ciliophora</taxon>
        <taxon>Intramacronucleata</taxon>
        <taxon>Spirotrichea</taxon>
        <taxon>Stichotrichia</taxon>
        <taxon>Sporadotrichida</taxon>
        <taxon>Oxytrichidae</taxon>
        <taxon>Stylonychinae</taxon>
        <taxon>Stylonychia</taxon>
    </lineage>
</organism>
<dbReference type="Proteomes" id="UP000039865">
    <property type="component" value="Unassembled WGS sequence"/>
</dbReference>